<proteinExistence type="predicted"/>
<evidence type="ECO:0000256" key="1">
    <source>
        <dbReference type="SAM" id="SignalP"/>
    </source>
</evidence>
<evidence type="ECO:0000313" key="3">
    <source>
        <dbReference type="Proteomes" id="UP000523161"/>
    </source>
</evidence>
<protein>
    <submittedName>
        <fullName evidence="2">Fatty acid cis/trans isomerase</fullName>
    </submittedName>
</protein>
<dbReference type="GO" id="GO:0016853">
    <property type="term" value="F:isomerase activity"/>
    <property type="evidence" value="ECO:0007669"/>
    <property type="project" value="UniProtKB-KW"/>
</dbReference>
<dbReference type="Pfam" id="PF06934">
    <property type="entry name" value="CTI"/>
    <property type="match status" value="1"/>
</dbReference>
<dbReference type="RefSeq" id="WP_173501853.1">
    <property type="nucleotide sequence ID" value="NZ_JABSOD010000014.1"/>
</dbReference>
<evidence type="ECO:0000313" key="2">
    <source>
        <dbReference type="EMBL" id="NRQ43620.1"/>
    </source>
</evidence>
<keyword evidence="1" id="KW-0732">Signal</keyword>
<dbReference type="InterPro" id="IPR010706">
    <property type="entry name" value="Fatty_acid_cis-trans_isomerase"/>
</dbReference>
<dbReference type="Proteomes" id="UP000523161">
    <property type="component" value="Unassembled WGS sequence"/>
</dbReference>
<keyword evidence="2" id="KW-0413">Isomerase</keyword>
<dbReference type="EMBL" id="JABSOD010000014">
    <property type="protein sequence ID" value="NRQ43620.1"/>
    <property type="molecule type" value="Genomic_DNA"/>
</dbReference>
<dbReference type="AlphaFoldDB" id="A0A7Y5EIK1"/>
<organism evidence="2 3">
    <name type="scientific">Rheinheimera lutimaris</name>
    <dbReference type="NCBI Taxonomy" id="2740584"/>
    <lineage>
        <taxon>Bacteria</taxon>
        <taxon>Pseudomonadati</taxon>
        <taxon>Pseudomonadota</taxon>
        <taxon>Gammaproteobacteria</taxon>
        <taxon>Chromatiales</taxon>
        <taxon>Chromatiaceae</taxon>
        <taxon>Rheinheimera</taxon>
    </lineage>
</organism>
<keyword evidence="3" id="KW-1185">Reference proteome</keyword>
<gene>
    <name evidence="2" type="ORF">HRH59_13785</name>
</gene>
<feature type="chain" id="PRO_5030811988" evidence="1">
    <location>
        <begin position="27"/>
        <end position="793"/>
    </location>
</feature>
<feature type="signal peptide" evidence="1">
    <location>
        <begin position="1"/>
        <end position="26"/>
    </location>
</feature>
<sequence>MDFTAKPRKTMMFILVLVCAGCAALASLDLDKQYGKAAATNRAAPAGDSLLSDHYSKHVKPVIEARCVVCHACYDSPCQLNMSSADGIERGAHKDKVYDGARLLAATPNRLFIDAISTQQWRERGFFPVLNERSQNAQANTQASVLARSLLLKQQHPLPQGDILPEAFDFSLNRSQSCPTIEEFDHYAQSQPYAGMPYGLPGLTDDEHNLLLNWLKQGAAMPDAPALADAELAEVAKLEQWLNADNLNMQLSARYIYEHLFTSHLYFSALHAEHQTPQFYNLVRSTTPPGKPVEVIASRRPFDDPGVTRVYYRLQPVLSTLVNKTHQPYDINADLLAKWQQWFVDADYSVSELPGYQPEIAANPLTAFVQLPVNTRYRFMLERAENTIMGYIKGPVCRGQVALNVINDHFWVYFVAPELASSNEVEAFYLSQQDNLRLPAEKESSTLALSWVAFAKRQGNYVRARSAFLNNAFKDGRHLTLDGIWAGDGDNTNASLTVFRHFDNATVVKGLQGQSPKTAWVIDYALLERIHYLLVAGFDVYGNYGHQLMTRLYMDFLRMEGESNFLALLPPDTRRSEFAAWYQKSGTELTAFIRDDINAFGQPTGIRYSSDNPKAELYQRLQQHLAGVQPQRYQLANSKLAANSKALLAQLHNITGQAASVLPEMTMLMVEPANGKPAELYTLLRNSAHYNVNSLFSEADNRNPAQDNMTLVYGLLGSYPNAFWRVKEADLAKLVAQAEQIKTEPDYTKLLDNFGVRRTAADFWAFSDQLNQQFMRQQPIDSGWLDYNRLENR</sequence>
<comment type="caution">
    <text evidence="2">The sequence shown here is derived from an EMBL/GenBank/DDBJ whole genome shotgun (WGS) entry which is preliminary data.</text>
</comment>
<reference evidence="2 3" key="1">
    <citation type="submission" date="2020-06" db="EMBL/GenBank/DDBJ databases">
        <title>Rheinheimera sp. nov., a marine bacterium isolated from coastal.</title>
        <authorList>
            <person name="Yu Q."/>
            <person name="Qi Y."/>
            <person name="Pu J."/>
        </authorList>
    </citation>
    <scope>NUCLEOTIDE SEQUENCE [LARGE SCALE GENOMIC DNA]</scope>
    <source>
        <strain evidence="2 3">YQF-2</strain>
    </source>
</reference>
<name>A0A7Y5EIK1_9GAMM</name>
<accession>A0A7Y5EIK1</accession>